<sequence length="75" mass="7541">MTNGAQEGRSSHELSQACPQRLVGAQTVQSLGGVDGIPEGVPVGVFAGEGVPLVAEIAGLYLPRAAASPARDLES</sequence>
<evidence type="ECO:0000313" key="1">
    <source>
        <dbReference type="EMBL" id="RRT60746.1"/>
    </source>
</evidence>
<proteinExistence type="predicted"/>
<organism evidence="1 2">
    <name type="scientific">Ensete ventricosum</name>
    <name type="common">Abyssinian banana</name>
    <name type="synonym">Musa ensete</name>
    <dbReference type="NCBI Taxonomy" id="4639"/>
    <lineage>
        <taxon>Eukaryota</taxon>
        <taxon>Viridiplantae</taxon>
        <taxon>Streptophyta</taxon>
        <taxon>Embryophyta</taxon>
        <taxon>Tracheophyta</taxon>
        <taxon>Spermatophyta</taxon>
        <taxon>Magnoliopsida</taxon>
        <taxon>Liliopsida</taxon>
        <taxon>Zingiberales</taxon>
        <taxon>Musaceae</taxon>
        <taxon>Ensete</taxon>
    </lineage>
</organism>
<comment type="caution">
    <text evidence="1">The sequence shown here is derived from an EMBL/GenBank/DDBJ whole genome shotgun (WGS) entry which is preliminary data.</text>
</comment>
<reference evidence="1 2" key="1">
    <citation type="journal article" date="2014" name="Agronomy (Basel)">
        <title>A Draft Genome Sequence for Ensete ventricosum, the Drought-Tolerant Tree Against Hunger.</title>
        <authorList>
            <person name="Harrison J."/>
            <person name="Moore K.A."/>
            <person name="Paszkiewicz K."/>
            <person name="Jones T."/>
            <person name="Grant M."/>
            <person name="Ambacheew D."/>
            <person name="Muzemil S."/>
            <person name="Studholme D.J."/>
        </authorList>
    </citation>
    <scope>NUCLEOTIDE SEQUENCE [LARGE SCALE GENOMIC DNA]</scope>
</reference>
<dbReference type="AlphaFoldDB" id="A0A426Z9W9"/>
<accession>A0A426Z9W9</accession>
<gene>
    <name evidence="1" type="ORF">B296_00044743</name>
</gene>
<name>A0A426Z9W9_ENSVE</name>
<dbReference type="Proteomes" id="UP000287651">
    <property type="component" value="Unassembled WGS sequence"/>
</dbReference>
<evidence type="ECO:0000313" key="2">
    <source>
        <dbReference type="Proteomes" id="UP000287651"/>
    </source>
</evidence>
<protein>
    <submittedName>
        <fullName evidence="1">Uncharacterized protein</fullName>
    </submittedName>
</protein>
<dbReference type="EMBL" id="AMZH03007659">
    <property type="protein sequence ID" value="RRT60746.1"/>
    <property type="molecule type" value="Genomic_DNA"/>
</dbReference>